<protein>
    <submittedName>
        <fullName evidence="2">Uncharacterized protein</fullName>
    </submittedName>
</protein>
<accession>A0ABT7HHI8</accession>
<name>A0ABT7HHI8_9FUSO</name>
<dbReference type="RefSeq" id="WP_285152408.1">
    <property type="nucleotide sequence ID" value="NZ_JASSPP010000001.1"/>
</dbReference>
<evidence type="ECO:0000313" key="2">
    <source>
        <dbReference type="EMBL" id="MDK9579991.1"/>
    </source>
</evidence>
<sequence length="726" mass="86411">MKKIFLISILFSLILEASNKKMVRVDLKANTEIGNEKKGKIWFEPYLKFTAFDLKLTSIDSKWEFKTVLKGNRALISRPDKAFIYKNENIINGRYKPKIVEGEENFFGEKPITETYYGTDYKYTKNLEKQIANRGSIEQFIFKNPSQVHEHDHHDHEHTHEHTHEHEHKHEENEEEENRNKIDIIRPRILKQLSETNDGQFKASVRYFDGKNGFKYTQYISSFNENDEERKFAGDAIFEGINTNVFNDKYSLSFRPRFYTRKIINPLALEMDTDVRYKHNEDMTMGAYIYNGIQLESIKERLHFKNHFELFFDKNKELKRMHKFYEIVNHEHEKLEQIRLSASLTHEGNYLYNQFYVENTPKFDEMKDKYKFSAEIKLKKSDLFIKGLSVENDLNIIRNYATHKNSTKVYKVENASLKFIDSEDEHYIYKGKYKGKDVFNPAADNEEVLRKIYKTDKGYELHKVYETTKELRDDFSGEIKKKKIKYLEKSEYIPDYISGKEMITDDTKTKNNMELKNKTKIVYNKFSVENKLKFNKLLDKTQYLIKNESKLAYEQDIMKFKLKPYIENEYNIFKNTDKDYYETNKFSPAIDVAYNFVYDITDMIDIAFKLGLDSKFSLQSRKASSNRLQTNVLDEKIKNKVNKLDFERQKIEEENKWVQGSEINIRPYAEFITNIGNDLSVKLSGEMNLKYEKGVFTNYLGGYSPKSKIWNSNYKTKLKLALEYHK</sequence>
<reference evidence="2 3" key="1">
    <citation type="submission" date="2023-06" db="EMBL/GenBank/DDBJ databases">
        <title>Antibody response to the Sneathia vaginalis cytopathogenic toxin A during pregnancy.</title>
        <authorList>
            <person name="Mccoy Z.T."/>
            <person name="Serrano M.G."/>
            <person name="Spaine K."/>
            <person name="Edwards D.J."/>
            <person name="Buck G.A."/>
            <person name="Jefferson K."/>
        </authorList>
    </citation>
    <scope>NUCLEOTIDE SEQUENCE [LARGE SCALE GENOMIC DNA]</scope>
    <source>
        <strain evidence="2 3">CCUG 42621</strain>
    </source>
</reference>
<evidence type="ECO:0000313" key="3">
    <source>
        <dbReference type="Proteomes" id="UP001225134"/>
    </source>
</evidence>
<proteinExistence type="predicted"/>
<evidence type="ECO:0000256" key="1">
    <source>
        <dbReference type="SAM" id="MobiDB-lite"/>
    </source>
</evidence>
<dbReference type="EMBL" id="JASSPP010000001">
    <property type="protein sequence ID" value="MDK9579991.1"/>
    <property type="molecule type" value="Genomic_DNA"/>
</dbReference>
<keyword evidence="3" id="KW-1185">Reference proteome</keyword>
<feature type="region of interest" description="Disordered" evidence="1">
    <location>
        <begin position="148"/>
        <end position="180"/>
    </location>
</feature>
<comment type="caution">
    <text evidence="2">The sequence shown here is derived from an EMBL/GenBank/DDBJ whole genome shotgun (WGS) entry which is preliminary data.</text>
</comment>
<dbReference type="Proteomes" id="UP001225134">
    <property type="component" value="Unassembled WGS sequence"/>
</dbReference>
<gene>
    <name evidence="2" type="ORF">QQA45_00395</name>
</gene>
<organism evidence="2 3">
    <name type="scientific">Sneathia sanguinegens</name>
    <dbReference type="NCBI Taxonomy" id="40543"/>
    <lineage>
        <taxon>Bacteria</taxon>
        <taxon>Fusobacteriati</taxon>
        <taxon>Fusobacteriota</taxon>
        <taxon>Fusobacteriia</taxon>
        <taxon>Fusobacteriales</taxon>
        <taxon>Leptotrichiaceae</taxon>
        <taxon>Sneathia</taxon>
    </lineage>
</organism>